<feature type="domain" description="O-acyltransferase WSD1 C-terminal" evidence="2">
    <location>
        <begin position="266"/>
        <end position="403"/>
    </location>
</feature>
<accession>A0ABU1PS20</accession>
<evidence type="ECO:0000259" key="1">
    <source>
        <dbReference type="Pfam" id="PF03007"/>
    </source>
</evidence>
<reference evidence="3 4" key="1">
    <citation type="submission" date="2023-07" db="EMBL/GenBank/DDBJ databases">
        <title>Sequencing the genomes of 1000 actinobacteria strains.</title>
        <authorList>
            <person name="Klenk H.-P."/>
        </authorList>
    </citation>
    <scope>NUCLEOTIDE SEQUENCE [LARGE SCALE GENOMIC DNA]</scope>
    <source>
        <strain evidence="3 4">DSM 43749</strain>
    </source>
</reference>
<dbReference type="Pfam" id="PF06974">
    <property type="entry name" value="WS_DGAT_C"/>
    <property type="match status" value="1"/>
</dbReference>
<dbReference type="EMBL" id="JAVDSG010000001">
    <property type="protein sequence ID" value="MDR6593442.1"/>
    <property type="molecule type" value="Genomic_DNA"/>
</dbReference>
<name>A0ABU1PS20_9PSEU</name>
<evidence type="ECO:0008006" key="5">
    <source>
        <dbReference type="Google" id="ProtNLM"/>
    </source>
</evidence>
<feature type="domain" description="O-acyltransferase WSD1-like N-terminal" evidence="1">
    <location>
        <begin position="43"/>
        <end position="149"/>
    </location>
</feature>
<proteinExistence type="predicted"/>
<evidence type="ECO:0000313" key="4">
    <source>
        <dbReference type="Proteomes" id="UP001268819"/>
    </source>
</evidence>
<evidence type="ECO:0000313" key="3">
    <source>
        <dbReference type="EMBL" id="MDR6593442.1"/>
    </source>
</evidence>
<dbReference type="InterPro" id="IPR004255">
    <property type="entry name" value="O-acyltransferase_WSD1_N"/>
</dbReference>
<comment type="caution">
    <text evidence="3">The sequence shown here is derived from an EMBL/GenBank/DDBJ whole genome shotgun (WGS) entry which is preliminary data.</text>
</comment>
<dbReference type="Pfam" id="PF03007">
    <property type="entry name" value="WS_DGAT_cat"/>
    <property type="match status" value="1"/>
</dbReference>
<dbReference type="Proteomes" id="UP001268819">
    <property type="component" value="Unassembled WGS sequence"/>
</dbReference>
<organism evidence="3 4">
    <name type="scientific">Saccharothrix longispora</name>
    <dbReference type="NCBI Taxonomy" id="33920"/>
    <lineage>
        <taxon>Bacteria</taxon>
        <taxon>Bacillati</taxon>
        <taxon>Actinomycetota</taxon>
        <taxon>Actinomycetes</taxon>
        <taxon>Pseudonocardiales</taxon>
        <taxon>Pseudonocardiaceae</taxon>
        <taxon>Saccharothrix</taxon>
    </lineage>
</organism>
<gene>
    <name evidence="3" type="ORF">J2S66_001826</name>
</gene>
<sequence>MHTTDTPGTPADFMAGAFAVLGQFAPDPTDMFIGLVFRVSGPCPSVDAVRERVASRLHRLPPMTERLVPGEVARWEPVLDFDVDHHVRVLPRQEAVATAREVFADSFDPTRPPWCLWISDNGSGTWDAYYLVHHGRQDAGGAVRTVEALLGAGEPATWRRTGDRRRSWSRGWPGAVSLLPDLLRTRLPAEPAPRWSGGEERVLGLGSVPVEDLKRVSRRSGASVNQVHLAAMAEALAGWLPPVPGRQVCLPVETRRDGEPHDDFANRIGLMRAVLPCGGDVTPAERLRAVVASASRTRVERHRRAWRDLADNAPGRVAGRVLQLITDPSRVGVTVAAVRIPELSALMGGQVLGVTAIPWLPPGHTCFASLISYGDRARLSVLVPEGAPDPAELIRLWVRAVDALDADRADVSAS</sequence>
<dbReference type="RefSeq" id="WP_310306160.1">
    <property type="nucleotide sequence ID" value="NZ_BAAAXB010000001.1"/>
</dbReference>
<dbReference type="InterPro" id="IPR009721">
    <property type="entry name" value="O-acyltransferase_WSD1_C"/>
</dbReference>
<protein>
    <recommendedName>
        <fullName evidence="5">Diacylglycerol O-acyltransferase</fullName>
    </recommendedName>
</protein>
<keyword evidence="4" id="KW-1185">Reference proteome</keyword>
<evidence type="ECO:0000259" key="2">
    <source>
        <dbReference type="Pfam" id="PF06974"/>
    </source>
</evidence>
<dbReference type="SUPFAM" id="SSF52777">
    <property type="entry name" value="CoA-dependent acyltransferases"/>
    <property type="match status" value="2"/>
</dbReference>
<dbReference type="Gene3D" id="3.30.559.30">
    <property type="entry name" value="Nonribosomal peptide synthetase, condensation domain"/>
    <property type="match status" value="1"/>
</dbReference>